<proteinExistence type="predicted"/>
<dbReference type="OrthoDB" id="9778208at2"/>
<evidence type="ECO:0000256" key="2">
    <source>
        <dbReference type="ARBA" id="ARBA00022603"/>
    </source>
</evidence>
<keyword evidence="3 5" id="KW-0808">Transferase</keyword>
<keyword evidence="6" id="KW-1185">Reference proteome</keyword>
<evidence type="ECO:0000256" key="1">
    <source>
        <dbReference type="ARBA" id="ARBA00022553"/>
    </source>
</evidence>
<keyword evidence="4" id="KW-0949">S-adenosyl-L-methionine</keyword>
<name>A0A0H4VHV4_9BACT</name>
<evidence type="ECO:0000313" key="5">
    <source>
        <dbReference type="EMBL" id="AKQ45300.1"/>
    </source>
</evidence>
<reference evidence="5 6" key="1">
    <citation type="submission" date="2015-01" db="EMBL/GenBank/DDBJ databases">
        <title>Rufibacter sp./DG31D/ whole genome sequencing.</title>
        <authorList>
            <person name="Kim M.K."/>
            <person name="Srinivasan S."/>
            <person name="Lee J.-J."/>
        </authorList>
    </citation>
    <scope>NUCLEOTIDE SEQUENCE [LARGE SCALE GENOMIC DNA]</scope>
    <source>
        <strain evidence="5 6">DG31D</strain>
    </source>
</reference>
<dbReference type="SUPFAM" id="SSF53335">
    <property type="entry name" value="S-adenosyl-L-methionine-dependent methyltransferases"/>
    <property type="match status" value="1"/>
</dbReference>
<dbReference type="Pfam" id="PF05724">
    <property type="entry name" value="TPMT"/>
    <property type="match status" value="1"/>
</dbReference>
<dbReference type="GO" id="GO:0032259">
    <property type="term" value="P:methylation"/>
    <property type="evidence" value="ECO:0007669"/>
    <property type="project" value="UniProtKB-KW"/>
</dbReference>
<dbReference type="EMBL" id="CP010777">
    <property type="protein sequence ID" value="AKQ45300.1"/>
    <property type="molecule type" value="Genomic_DNA"/>
</dbReference>
<dbReference type="STRING" id="1379910.TH63_06070"/>
<dbReference type="Proteomes" id="UP000036458">
    <property type="component" value="Chromosome"/>
</dbReference>
<organism evidence="5 6">
    <name type="scientific">Rufibacter radiotolerans</name>
    <dbReference type="NCBI Taxonomy" id="1379910"/>
    <lineage>
        <taxon>Bacteria</taxon>
        <taxon>Pseudomonadati</taxon>
        <taxon>Bacteroidota</taxon>
        <taxon>Cytophagia</taxon>
        <taxon>Cytophagales</taxon>
        <taxon>Hymenobacteraceae</taxon>
        <taxon>Rufibacter</taxon>
    </lineage>
</organism>
<dbReference type="PATRIC" id="fig|1379910.4.peg.1324"/>
<keyword evidence="2" id="KW-0489">Methyltransferase</keyword>
<accession>A0A0H4VHV4</accession>
<dbReference type="InterPro" id="IPR029063">
    <property type="entry name" value="SAM-dependent_MTases_sf"/>
</dbReference>
<evidence type="ECO:0000256" key="4">
    <source>
        <dbReference type="ARBA" id="ARBA00022691"/>
    </source>
</evidence>
<dbReference type="Gene3D" id="3.40.50.150">
    <property type="entry name" value="Vaccinia Virus protein VP39"/>
    <property type="match status" value="1"/>
</dbReference>
<dbReference type="InterPro" id="IPR008854">
    <property type="entry name" value="TPMT"/>
</dbReference>
<keyword evidence="1" id="KW-0597">Phosphoprotein</keyword>
<evidence type="ECO:0000313" key="6">
    <source>
        <dbReference type="Proteomes" id="UP000036458"/>
    </source>
</evidence>
<evidence type="ECO:0000256" key="3">
    <source>
        <dbReference type="ARBA" id="ARBA00022679"/>
    </source>
</evidence>
<dbReference type="PROSITE" id="PS51585">
    <property type="entry name" value="SAM_MT_TPMT"/>
    <property type="match status" value="1"/>
</dbReference>
<dbReference type="CDD" id="cd02440">
    <property type="entry name" value="AdoMet_MTases"/>
    <property type="match status" value="1"/>
</dbReference>
<dbReference type="RefSeq" id="WP_048920166.1">
    <property type="nucleotide sequence ID" value="NZ_CP010777.1"/>
</dbReference>
<dbReference type="KEGG" id="ruf:TH63_06070"/>
<sequence length="205" mass="23692">MSQEAILDQQYWEQRYRQQQTGWDVGAITPPLKAYVDQLPTKDLKILIPGGGNGYEAEYLHQQGFTQVYLLDIAAAPLQNFRERVPTFPAEHLLQEDFYTLSQSSFDLVIEQTFFCALPRSLRGAYARQMFEILKPAGKLAGVLFSEEFTAPGPPFGGRSAEYQAYFEPYFKFLHFEPCYNSVKPRQGKELFIELERRERPQFIA</sequence>
<protein>
    <submittedName>
        <fullName evidence="5">SAM-dependent methlyltransferase</fullName>
    </submittedName>
</protein>
<dbReference type="AlphaFoldDB" id="A0A0H4VHV4"/>
<gene>
    <name evidence="5" type="ORF">TH63_06070</name>
</gene>
<dbReference type="PANTHER" id="PTHR32183:SF6">
    <property type="entry name" value="CYSTEINE SULFINATE DESULFINASE_CYSTEINE DESULFURASE AND RELATED ENZYMES"/>
    <property type="match status" value="1"/>
</dbReference>
<dbReference type="GO" id="GO:0008757">
    <property type="term" value="F:S-adenosylmethionine-dependent methyltransferase activity"/>
    <property type="evidence" value="ECO:0007669"/>
    <property type="project" value="InterPro"/>
</dbReference>
<dbReference type="PANTHER" id="PTHR32183">
    <property type="match status" value="1"/>
</dbReference>